<protein>
    <recommendedName>
        <fullName evidence="4">FAD-binding domain-containing protein</fullName>
    </recommendedName>
</protein>
<dbReference type="PRINTS" id="PR00420">
    <property type="entry name" value="RNGMNOXGNASE"/>
</dbReference>
<proteinExistence type="predicted"/>
<dbReference type="InParanoid" id="A0A1Y2EPY9"/>
<name>A0A1Y2EPY9_9BASI</name>
<dbReference type="EMBL" id="MCGR01000045">
    <property type="protein sequence ID" value="ORY73619.1"/>
    <property type="molecule type" value="Genomic_DNA"/>
</dbReference>
<accession>A0A1Y2EPY9</accession>
<evidence type="ECO:0000256" key="1">
    <source>
        <dbReference type="ARBA" id="ARBA00022630"/>
    </source>
</evidence>
<dbReference type="SUPFAM" id="SSF51905">
    <property type="entry name" value="FAD/NAD(P)-binding domain"/>
    <property type="match status" value="1"/>
</dbReference>
<evidence type="ECO:0000313" key="5">
    <source>
        <dbReference type="EMBL" id="ORY73619.1"/>
    </source>
</evidence>
<keyword evidence="2" id="KW-0274">FAD</keyword>
<evidence type="ECO:0000259" key="4">
    <source>
        <dbReference type="Pfam" id="PF01494"/>
    </source>
</evidence>
<dbReference type="GO" id="GO:0044550">
    <property type="term" value="P:secondary metabolite biosynthetic process"/>
    <property type="evidence" value="ECO:0007669"/>
    <property type="project" value="TreeGrafter"/>
</dbReference>
<dbReference type="OrthoDB" id="417877at2759"/>
<keyword evidence="1" id="KW-0285">Flavoprotein</keyword>
<dbReference type="PANTHER" id="PTHR46720">
    <property type="entry name" value="HYDROXYLASE, PUTATIVE (AFU_ORTHOLOGUE AFUA_3G01460)-RELATED"/>
    <property type="match status" value="1"/>
</dbReference>
<dbReference type="Proteomes" id="UP000193467">
    <property type="component" value="Unassembled WGS sequence"/>
</dbReference>
<evidence type="ECO:0000256" key="2">
    <source>
        <dbReference type="ARBA" id="ARBA00022827"/>
    </source>
</evidence>
<reference evidence="5 6" key="1">
    <citation type="submission" date="2016-07" db="EMBL/GenBank/DDBJ databases">
        <title>Pervasive Adenine N6-methylation of Active Genes in Fungi.</title>
        <authorList>
            <consortium name="DOE Joint Genome Institute"/>
            <person name="Mondo S.J."/>
            <person name="Dannebaum R.O."/>
            <person name="Kuo R.C."/>
            <person name="Labutti K."/>
            <person name="Haridas S."/>
            <person name="Kuo A."/>
            <person name="Salamov A."/>
            <person name="Ahrendt S.R."/>
            <person name="Lipzen A."/>
            <person name="Sullivan W."/>
            <person name="Andreopoulos W.B."/>
            <person name="Clum A."/>
            <person name="Lindquist E."/>
            <person name="Daum C."/>
            <person name="Ramamoorthy G.K."/>
            <person name="Gryganskyi A."/>
            <person name="Culley D."/>
            <person name="Magnuson J.K."/>
            <person name="James T.Y."/>
            <person name="O'Malley M.A."/>
            <person name="Stajich J.E."/>
            <person name="Spatafora J.W."/>
            <person name="Visel A."/>
            <person name="Grigoriev I.V."/>
        </authorList>
    </citation>
    <scope>NUCLEOTIDE SEQUENCE [LARGE SCALE GENOMIC DNA]</scope>
    <source>
        <strain evidence="5 6">62-1032</strain>
    </source>
</reference>
<keyword evidence="3" id="KW-0560">Oxidoreductase</keyword>
<dbReference type="InterPro" id="IPR036188">
    <property type="entry name" value="FAD/NAD-bd_sf"/>
</dbReference>
<dbReference type="AlphaFoldDB" id="A0A1Y2EPY9"/>
<evidence type="ECO:0000256" key="3">
    <source>
        <dbReference type="ARBA" id="ARBA00023002"/>
    </source>
</evidence>
<organism evidence="5 6">
    <name type="scientific">Leucosporidium creatinivorum</name>
    <dbReference type="NCBI Taxonomy" id="106004"/>
    <lineage>
        <taxon>Eukaryota</taxon>
        <taxon>Fungi</taxon>
        <taxon>Dikarya</taxon>
        <taxon>Basidiomycota</taxon>
        <taxon>Pucciniomycotina</taxon>
        <taxon>Microbotryomycetes</taxon>
        <taxon>Leucosporidiales</taxon>
        <taxon>Leucosporidium</taxon>
    </lineage>
</organism>
<dbReference type="Gene3D" id="3.50.50.60">
    <property type="entry name" value="FAD/NAD(P)-binding domain"/>
    <property type="match status" value="1"/>
</dbReference>
<comment type="caution">
    <text evidence="5">The sequence shown here is derived from an EMBL/GenBank/DDBJ whole genome shotgun (WGS) entry which is preliminary data.</text>
</comment>
<evidence type="ECO:0000313" key="6">
    <source>
        <dbReference type="Proteomes" id="UP000193467"/>
    </source>
</evidence>
<dbReference type="PANTHER" id="PTHR46720:SF3">
    <property type="entry name" value="FAD-BINDING DOMAIN-CONTAINING PROTEIN-RELATED"/>
    <property type="match status" value="1"/>
</dbReference>
<keyword evidence="6" id="KW-1185">Reference proteome</keyword>
<dbReference type="Pfam" id="PF01494">
    <property type="entry name" value="FAD_binding_3"/>
    <property type="match status" value="1"/>
</dbReference>
<dbReference type="InterPro" id="IPR002938">
    <property type="entry name" value="FAD-bd"/>
</dbReference>
<dbReference type="GO" id="GO:0016491">
    <property type="term" value="F:oxidoreductase activity"/>
    <property type="evidence" value="ECO:0007669"/>
    <property type="project" value="UniProtKB-KW"/>
</dbReference>
<gene>
    <name evidence="5" type="ORF">BCR35DRAFT_147523</name>
</gene>
<dbReference type="STRING" id="106004.A0A1Y2EPY9"/>
<dbReference type="GO" id="GO:0071949">
    <property type="term" value="F:FAD binding"/>
    <property type="evidence" value="ECO:0007669"/>
    <property type="project" value="InterPro"/>
</dbReference>
<sequence length="437" mass="48347">MPSVDLLANKRPLRVGISGAGPGGLGAALFLHQINDIVGSQDGGNEVEIQLFDQARELKEVGAGIHLNFNTFSMLNRLGNARQTIDKIGHSGTTLQKSRLQHINGKTLELVDEKDWSALPKDHRAIRTERTTLQKALVQELPADIPVQLRKRLVKYVDTSEGAITLFFEDGTTTEVDLLIGADGLRSAVRTQAFPSHQLTFSGQVGFRTLVPVSLVEHILPDLPDATIFYHGDESTIFTTHVGNGKFELSLRARAVEYGGVSWGQDVKKSEFLKYFKEYHPSLQRLLEAAPEEGWKAFAMYGGPRLEEIISGGNVALVGDSSHPLSGAFGAGAGFALEDSFILQKALLHARSTSQPLSYALELYQDTRNRHYKRLYEQLQRSVNAAKERAELHLEFEEALRRKVDAGFGDQKWIYGFDAEASWQETLDAEAARQAAH</sequence>
<dbReference type="InterPro" id="IPR051104">
    <property type="entry name" value="FAD_monoxygenase"/>
</dbReference>
<feature type="domain" description="FAD-binding" evidence="4">
    <location>
        <begin position="14"/>
        <end position="375"/>
    </location>
</feature>